<dbReference type="GO" id="GO:0005737">
    <property type="term" value="C:cytoplasm"/>
    <property type="evidence" value="ECO:0007669"/>
    <property type="project" value="TreeGrafter"/>
</dbReference>
<dbReference type="Proteomes" id="UP000295131">
    <property type="component" value="Unassembled WGS sequence"/>
</dbReference>
<dbReference type="SFLD" id="SFLDS00019">
    <property type="entry name" value="Glutathione_Transferase_(cytos"/>
    <property type="match status" value="1"/>
</dbReference>
<dbReference type="EMBL" id="SMSI01000001">
    <property type="protein sequence ID" value="TDH38661.1"/>
    <property type="molecule type" value="Genomic_DNA"/>
</dbReference>
<dbReference type="AlphaFoldDB" id="A0A4R5PPR2"/>
<dbReference type="SFLD" id="SFLDG00358">
    <property type="entry name" value="Main_(cytGST)"/>
    <property type="match status" value="1"/>
</dbReference>
<reference evidence="5 6" key="1">
    <citation type="journal article" date="2013" name="Int. J. Syst. Evol. Microbiol.">
        <title>Hoeflea suaedae sp. nov., an endophytic bacterium isolated from the root of the halophyte Suaeda maritima.</title>
        <authorList>
            <person name="Chung E.J."/>
            <person name="Park J.A."/>
            <person name="Pramanik P."/>
            <person name="Bibi F."/>
            <person name="Jeon C.O."/>
            <person name="Chung Y.R."/>
        </authorList>
    </citation>
    <scope>NUCLEOTIDE SEQUENCE [LARGE SCALE GENOMIC DNA]</scope>
    <source>
        <strain evidence="5 6">YC6898</strain>
    </source>
</reference>
<evidence type="ECO:0000256" key="1">
    <source>
        <dbReference type="ARBA" id="ARBA00012452"/>
    </source>
</evidence>
<feature type="domain" description="GST N-terminal" evidence="3">
    <location>
        <begin position="12"/>
        <end position="93"/>
    </location>
</feature>
<dbReference type="CDD" id="cd00299">
    <property type="entry name" value="GST_C_family"/>
    <property type="match status" value="1"/>
</dbReference>
<dbReference type="GO" id="GO:0004364">
    <property type="term" value="F:glutathione transferase activity"/>
    <property type="evidence" value="ECO:0007669"/>
    <property type="project" value="UniProtKB-EC"/>
</dbReference>
<dbReference type="SUPFAM" id="SSF52833">
    <property type="entry name" value="Thioredoxin-like"/>
    <property type="match status" value="1"/>
</dbReference>
<feature type="domain" description="GST C-terminal" evidence="4">
    <location>
        <begin position="98"/>
        <end position="221"/>
    </location>
</feature>
<evidence type="ECO:0000256" key="2">
    <source>
        <dbReference type="ARBA" id="ARBA00022679"/>
    </source>
</evidence>
<dbReference type="EC" id="2.5.1.18" evidence="1"/>
<proteinExistence type="predicted"/>
<accession>A0A4R5PPR2</accession>
<dbReference type="Gene3D" id="1.20.1050.10">
    <property type="match status" value="1"/>
</dbReference>
<dbReference type="PANTHER" id="PTHR43900:SF3">
    <property type="entry name" value="GLUTATHIONE S-TRANSFERASE RHO"/>
    <property type="match status" value="1"/>
</dbReference>
<evidence type="ECO:0000313" key="5">
    <source>
        <dbReference type="EMBL" id="TDH38661.1"/>
    </source>
</evidence>
<dbReference type="PANTHER" id="PTHR43900">
    <property type="entry name" value="GLUTATHIONE S-TRANSFERASE RHO"/>
    <property type="match status" value="1"/>
</dbReference>
<protein>
    <recommendedName>
        <fullName evidence="1">glutathione transferase</fullName>
        <ecNumber evidence="1">2.5.1.18</ecNumber>
    </recommendedName>
</protein>
<dbReference type="Pfam" id="PF13417">
    <property type="entry name" value="GST_N_3"/>
    <property type="match status" value="1"/>
</dbReference>
<keyword evidence="2 5" id="KW-0808">Transferase</keyword>
<dbReference type="InterPro" id="IPR004045">
    <property type="entry name" value="Glutathione_S-Trfase_N"/>
</dbReference>
<sequence length="221" mass="24979">MRYTVLVSREKRLVRLFGSDYSVYVRIARLCLAEKNVSYTLVPVDVFASEGVPRDYLQRHPFARIPAFEHGSFRLYETGAIARYVDEAFEGPDLQPHDPAARARCNQLISIADGYAYRHMVWGVYVERVSKPEDGAETDEAKLAASIAQSQIVLTALCDVMEEGPWMLGDQLTLADIYWAPMVDCFRQAPEGAKLMAAFPKLQSWWQRMAARPSVIGTRPT</sequence>
<comment type="caution">
    <text evidence="5">The sequence shown here is derived from an EMBL/GenBank/DDBJ whole genome shotgun (WGS) entry which is preliminary data.</text>
</comment>
<evidence type="ECO:0000313" key="6">
    <source>
        <dbReference type="Proteomes" id="UP000295131"/>
    </source>
</evidence>
<dbReference type="OrthoDB" id="9797500at2"/>
<dbReference type="InterPro" id="IPR004046">
    <property type="entry name" value="GST_C"/>
</dbReference>
<dbReference type="InterPro" id="IPR036249">
    <property type="entry name" value="Thioredoxin-like_sf"/>
</dbReference>
<keyword evidence="6" id="KW-1185">Reference proteome</keyword>
<dbReference type="Pfam" id="PF00043">
    <property type="entry name" value="GST_C"/>
    <property type="match status" value="1"/>
</dbReference>
<dbReference type="PROSITE" id="PS50404">
    <property type="entry name" value="GST_NTER"/>
    <property type="match status" value="1"/>
</dbReference>
<evidence type="ECO:0000259" key="3">
    <source>
        <dbReference type="PROSITE" id="PS50404"/>
    </source>
</evidence>
<dbReference type="GO" id="GO:0043295">
    <property type="term" value="F:glutathione binding"/>
    <property type="evidence" value="ECO:0007669"/>
    <property type="project" value="TreeGrafter"/>
</dbReference>
<dbReference type="PROSITE" id="PS50405">
    <property type="entry name" value="GST_CTER"/>
    <property type="match status" value="1"/>
</dbReference>
<evidence type="ECO:0000259" key="4">
    <source>
        <dbReference type="PROSITE" id="PS50405"/>
    </source>
</evidence>
<dbReference type="Gene3D" id="3.40.30.10">
    <property type="entry name" value="Glutaredoxin"/>
    <property type="match status" value="1"/>
</dbReference>
<organism evidence="5 6">
    <name type="scientific">Pseudohoeflea suaedae</name>
    <dbReference type="NCBI Taxonomy" id="877384"/>
    <lineage>
        <taxon>Bacteria</taxon>
        <taxon>Pseudomonadati</taxon>
        <taxon>Pseudomonadota</taxon>
        <taxon>Alphaproteobacteria</taxon>
        <taxon>Hyphomicrobiales</taxon>
        <taxon>Rhizobiaceae</taxon>
        <taxon>Pseudohoeflea</taxon>
    </lineage>
</organism>
<dbReference type="InterPro" id="IPR010987">
    <property type="entry name" value="Glutathione-S-Trfase_C-like"/>
</dbReference>
<dbReference type="SUPFAM" id="SSF47616">
    <property type="entry name" value="GST C-terminal domain-like"/>
    <property type="match status" value="1"/>
</dbReference>
<dbReference type="InterPro" id="IPR040079">
    <property type="entry name" value="Glutathione_S-Trfase"/>
</dbReference>
<gene>
    <name evidence="5" type="ORF">E2A64_06065</name>
</gene>
<dbReference type="InterPro" id="IPR036282">
    <property type="entry name" value="Glutathione-S-Trfase_C_sf"/>
</dbReference>
<name>A0A4R5PPR2_9HYPH</name>